<feature type="region of interest" description="Disordered" evidence="15">
    <location>
        <begin position="355"/>
        <end position="394"/>
    </location>
</feature>
<accession>A0A1A0HBJ1</accession>
<evidence type="ECO:0000256" key="8">
    <source>
        <dbReference type="ARBA" id="ARBA00022833"/>
    </source>
</evidence>
<dbReference type="GeneID" id="30028902"/>
<evidence type="ECO:0000256" key="9">
    <source>
        <dbReference type="ARBA" id="ARBA00023015"/>
    </source>
</evidence>
<dbReference type="RefSeq" id="XP_018711763.1">
    <property type="nucleotide sequence ID" value="XM_018855926.1"/>
</dbReference>
<keyword evidence="12 14" id="KW-0539">Nucleus</keyword>
<dbReference type="InterPro" id="IPR004600">
    <property type="entry name" value="TFIIH_Tfb4/GTF2H3"/>
</dbReference>
<dbReference type="PANTHER" id="PTHR12831:SF0">
    <property type="entry name" value="GENERAL TRANSCRIPTION FACTOR IIH SUBUNIT 3"/>
    <property type="match status" value="1"/>
</dbReference>
<keyword evidence="9 14" id="KW-0805">Transcription regulation</keyword>
<evidence type="ECO:0000256" key="11">
    <source>
        <dbReference type="ARBA" id="ARBA00023204"/>
    </source>
</evidence>
<dbReference type="EMBL" id="LXTC01000003">
    <property type="protein sequence ID" value="OBA21253.1"/>
    <property type="molecule type" value="Genomic_DNA"/>
</dbReference>
<name>A0A1A0HBJ1_9ASCO</name>
<reference evidence="16 17" key="1">
    <citation type="submission" date="2016-05" db="EMBL/GenBank/DDBJ databases">
        <title>Comparative genomics of biotechnologically important yeasts.</title>
        <authorList>
            <consortium name="DOE Joint Genome Institute"/>
            <person name="Riley R."/>
            <person name="Haridas S."/>
            <person name="Wolfe K.H."/>
            <person name="Lopes M.R."/>
            <person name="Hittinger C.T."/>
            <person name="Goker M."/>
            <person name="Salamov A."/>
            <person name="Wisecaver J."/>
            <person name="Long T.M."/>
            <person name="Aerts A.L."/>
            <person name="Barry K."/>
            <person name="Choi C."/>
            <person name="Clum A."/>
            <person name="Coughlan A.Y."/>
            <person name="Deshpande S."/>
            <person name="Douglass A.P."/>
            <person name="Hanson S.J."/>
            <person name="Klenk H.-P."/>
            <person name="LaButti K."/>
            <person name="Lapidus A."/>
            <person name="Lindquist E."/>
            <person name="Lipzen A."/>
            <person name="Meier-kolthoff J.P."/>
            <person name="Ohm R.A."/>
            <person name="Otillar R.P."/>
            <person name="Pangilinan J."/>
            <person name="Peng Y."/>
            <person name="Rokas A."/>
            <person name="Rosa C.A."/>
            <person name="Scheuner C."/>
            <person name="Sibirny A.A."/>
            <person name="Slot J.C."/>
            <person name="Stielow J.B."/>
            <person name="Sun H."/>
            <person name="Kurtzman C.P."/>
            <person name="Blackwell M."/>
            <person name="Grigoriev I.V."/>
            <person name="Jeffries T.W."/>
        </authorList>
    </citation>
    <scope>NUCLEOTIDE SEQUENCE [LARGE SCALE GENOMIC DNA]</scope>
    <source>
        <strain evidence="16 17">NRRL YB-4993</strain>
    </source>
</reference>
<feature type="compositionally biased region" description="Basic and acidic residues" evidence="15">
    <location>
        <begin position="361"/>
        <end position="394"/>
    </location>
</feature>
<keyword evidence="17" id="KW-1185">Reference proteome</keyword>
<dbReference type="GO" id="GO:0006289">
    <property type="term" value="P:nucleotide-excision repair"/>
    <property type="evidence" value="ECO:0007669"/>
    <property type="project" value="UniProtKB-UniRule"/>
</dbReference>
<keyword evidence="11 14" id="KW-0234">DNA repair</keyword>
<dbReference type="GO" id="GO:0006355">
    <property type="term" value="P:regulation of DNA-templated transcription"/>
    <property type="evidence" value="ECO:0007669"/>
    <property type="project" value="InterPro"/>
</dbReference>
<evidence type="ECO:0000256" key="4">
    <source>
        <dbReference type="ARBA" id="ARBA00021280"/>
    </source>
</evidence>
<comment type="function">
    <text evidence="1 14">Component of the general transcription and DNA repair factor IIH (TFIIH) core complex, which is involved in general and transcription-coupled nucleotide excision repair (NER) of damaged DNA and, when complexed to TFIIK, in RNA transcription by RNA polymerase II. In NER, TFIIH acts by opening DNA around the lesion to allow the excision of the damaged oligonucleotide and its replacement by a new DNA fragment. In transcription, TFIIH has an essential role in transcription initiation. When the pre-initiation complex (PIC) has been established, TFIIH is required for promoter opening and promoter escape. Phosphorylation of the C-terminal tail (CTD) of the largest subunit of RNA polymerase II by the kinase module TFIIK controls the initiation of transcription.</text>
</comment>
<evidence type="ECO:0000256" key="13">
    <source>
        <dbReference type="ARBA" id="ARBA00033341"/>
    </source>
</evidence>
<dbReference type="InterPro" id="IPR036465">
    <property type="entry name" value="vWFA_dom_sf"/>
</dbReference>
<dbReference type="AlphaFoldDB" id="A0A1A0HBJ1"/>
<gene>
    <name evidence="16" type="ORF">METBIDRAFT_31815</name>
</gene>
<evidence type="ECO:0000256" key="5">
    <source>
        <dbReference type="ARBA" id="ARBA00022723"/>
    </source>
</evidence>
<organism evidence="16 17">
    <name type="scientific">Metschnikowia bicuspidata var. bicuspidata NRRL YB-4993</name>
    <dbReference type="NCBI Taxonomy" id="869754"/>
    <lineage>
        <taxon>Eukaryota</taxon>
        <taxon>Fungi</taxon>
        <taxon>Dikarya</taxon>
        <taxon>Ascomycota</taxon>
        <taxon>Saccharomycotina</taxon>
        <taxon>Pichiomycetes</taxon>
        <taxon>Metschnikowiaceae</taxon>
        <taxon>Metschnikowia</taxon>
    </lineage>
</organism>
<evidence type="ECO:0000256" key="3">
    <source>
        <dbReference type="ARBA" id="ARBA00005273"/>
    </source>
</evidence>
<keyword evidence="6 14" id="KW-0227">DNA damage</keyword>
<dbReference type="Proteomes" id="UP000092555">
    <property type="component" value="Unassembled WGS sequence"/>
</dbReference>
<keyword evidence="7 14" id="KW-0863">Zinc-finger</keyword>
<keyword evidence="5 14" id="KW-0479">Metal-binding</keyword>
<keyword evidence="10 14" id="KW-0804">Transcription</keyword>
<evidence type="ECO:0000256" key="2">
    <source>
        <dbReference type="ARBA" id="ARBA00004123"/>
    </source>
</evidence>
<evidence type="ECO:0000256" key="1">
    <source>
        <dbReference type="ARBA" id="ARBA00002817"/>
    </source>
</evidence>
<evidence type="ECO:0000256" key="6">
    <source>
        <dbReference type="ARBA" id="ARBA00022763"/>
    </source>
</evidence>
<dbReference type="GO" id="GO:0000439">
    <property type="term" value="C:transcription factor TFIIH core complex"/>
    <property type="evidence" value="ECO:0007669"/>
    <property type="project" value="UniProtKB-UniRule"/>
</dbReference>
<keyword evidence="8 14" id="KW-0862">Zinc</keyword>
<comment type="caution">
    <text evidence="16">The sequence shown here is derived from an EMBL/GenBank/DDBJ whole genome shotgun (WGS) entry which is preliminary data.</text>
</comment>
<dbReference type="PANTHER" id="PTHR12831">
    <property type="entry name" value="TRANSCRIPTION INITIATION FACTOR IIH TFIIH , POLYPEPTIDE 3-RELATED"/>
    <property type="match status" value="1"/>
</dbReference>
<dbReference type="GO" id="GO:0008270">
    <property type="term" value="F:zinc ion binding"/>
    <property type="evidence" value="ECO:0007669"/>
    <property type="project" value="UniProtKB-KW"/>
</dbReference>
<proteinExistence type="inferred from homology"/>
<dbReference type="Pfam" id="PF03850">
    <property type="entry name" value="Tfb4"/>
    <property type="match status" value="1"/>
</dbReference>
<comment type="subunit">
    <text evidence="14">Component of the 7-subunit TFIIH core complex composed of XPB/SSL2, XPD/RAD3, SSL1, TFB1, TFB2, TFB4 and TFB5, which is active in NER. The core complex associates with the 3-subunit CTD-kinase module TFIIK composed of CCL1, KIN28 and TFB3 to form the 10-subunit holoenzyme (holo-TFIIH) active in transcription.</text>
</comment>
<evidence type="ECO:0000256" key="14">
    <source>
        <dbReference type="RuleBase" id="RU368090"/>
    </source>
</evidence>
<evidence type="ECO:0000256" key="15">
    <source>
        <dbReference type="SAM" id="MobiDB-lite"/>
    </source>
</evidence>
<dbReference type="GO" id="GO:0006367">
    <property type="term" value="P:transcription initiation at RNA polymerase II promoter"/>
    <property type="evidence" value="ECO:0007669"/>
    <property type="project" value="EnsemblFungi"/>
</dbReference>
<dbReference type="OrthoDB" id="17307at2759"/>
<sequence length="394" mass="42732">MDKISESAFAELPVTEDVSENCSLLTVILDLSPTAWHAIRAQVSIQETVKSLLVFLNAHLALNNSNQVAVIASLPFGSRFLHPSTGRRYEDVDENSEGGSEKPKATLINEGMYRQFRLVDTAVLLELNEELRRLATPGSGDLKFLNVSTLSGALLMALTYTNRMLHFDQSILTTTASAINSTTSAVNSTGSAEPSVHAGSVLPTSLDSRILIVSASDSHDTHYIAIMNSIFAAQKMKVPIDVAKLGRLDSPYLQQAADATKGVYLHITEPKGLIQTLSTAYFIEPCLRSVVILPTNSNVDYKASCFILGKPVDIGYVCSVCLCIMSIIPELGICPTCKSKFDEHLLTKLRRGPVVARKKRKLEDAESKGEEEAGNGAEKEMGTGAENRLDEAKT</sequence>
<comment type="similarity">
    <text evidence="3 14">Belongs to the TFB4 family.</text>
</comment>
<evidence type="ECO:0000313" key="16">
    <source>
        <dbReference type="EMBL" id="OBA21253.1"/>
    </source>
</evidence>
<evidence type="ECO:0000256" key="10">
    <source>
        <dbReference type="ARBA" id="ARBA00023163"/>
    </source>
</evidence>
<evidence type="ECO:0000313" key="17">
    <source>
        <dbReference type="Proteomes" id="UP000092555"/>
    </source>
</evidence>
<dbReference type="Gene3D" id="3.40.50.410">
    <property type="entry name" value="von Willebrand factor, type A domain"/>
    <property type="match status" value="1"/>
</dbReference>
<dbReference type="GO" id="GO:0000112">
    <property type="term" value="C:nucleotide-excision repair factor 3 complex"/>
    <property type="evidence" value="ECO:0007669"/>
    <property type="project" value="EnsemblFungi"/>
</dbReference>
<comment type="subcellular location">
    <subcellularLocation>
        <location evidence="2 14">Nucleus</location>
    </subcellularLocation>
</comment>
<protein>
    <recommendedName>
        <fullName evidence="4 14">General transcription and DNA repair factor IIH subunit TFB4</fullName>
        <shortName evidence="14">TFIIH subunit TFB4</shortName>
    </recommendedName>
    <alternativeName>
        <fullName evidence="13 14">RNA polymerase II transcription factor B subunit 4</fullName>
    </alternativeName>
</protein>
<evidence type="ECO:0000256" key="7">
    <source>
        <dbReference type="ARBA" id="ARBA00022771"/>
    </source>
</evidence>
<dbReference type="GO" id="GO:0005675">
    <property type="term" value="C:transcription factor TFIIH holo complex"/>
    <property type="evidence" value="ECO:0007669"/>
    <property type="project" value="UniProtKB-UniRule"/>
</dbReference>
<dbReference type="STRING" id="869754.A0A1A0HBJ1"/>
<evidence type="ECO:0000256" key="12">
    <source>
        <dbReference type="ARBA" id="ARBA00023242"/>
    </source>
</evidence>